<sequence>MSGPILFVDDDPLVRATMVEALAVAGFDVTAAASGDEALARLEAGCPVRHVVSDIVMPGTLDGVGLAKVVAERYPDVRVVLATGHSERRVSLPGVRLLAKPYDLAQLFAAFE</sequence>
<keyword evidence="5" id="KW-1185">Reference proteome</keyword>
<protein>
    <submittedName>
        <fullName evidence="4">Response regulator</fullName>
    </submittedName>
</protein>
<dbReference type="EMBL" id="CP119083">
    <property type="protein sequence ID" value="WEF33607.1"/>
    <property type="molecule type" value="Genomic_DNA"/>
</dbReference>
<reference evidence="4 5" key="1">
    <citation type="submission" date="2023-02" db="EMBL/GenBank/DDBJ databases">
        <title>Gemone sequence of Telluria chitinolytica ACM 3522T.</title>
        <authorList>
            <person name="Frediansyah A."/>
            <person name="Miess H."/>
            <person name="Gross H."/>
        </authorList>
    </citation>
    <scope>NUCLEOTIDE SEQUENCE [LARGE SCALE GENOMIC DNA]</scope>
    <source>
        <strain evidence="4 5">ACM 3522</strain>
    </source>
</reference>
<evidence type="ECO:0000313" key="5">
    <source>
        <dbReference type="Proteomes" id="UP001216510"/>
    </source>
</evidence>
<dbReference type="Proteomes" id="UP001216510">
    <property type="component" value="Chromosome"/>
</dbReference>
<dbReference type="SUPFAM" id="SSF52172">
    <property type="entry name" value="CheY-like"/>
    <property type="match status" value="1"/>
</dbReference>
<dbReference type="RefSeq" id="WP_277416302.1">
    <property type="nucleotide sequence ID" value="NZ_CP119083.1"/>
</dbReference>
<evidence type="ECO:0000313" key="4">
    <source>
        <dbReference type="EMBL" id="WEF33607.1"/>
    </source>
</evidence>
<dbReference type="InterPro" id="IPR001789">
    <property type="entry name" value="Sig_transdc_resp-reg_receiver"/>
</dbReference>
<accession>A0ABY8BFV4</accession>
<feature type="modified residue" description="4-aspartylphosphate" evidence="2">
    <location>
        <position position="54"/>
    </location>
</feature>
<proteinExistence type="predicted"/>
<dbReference type="SMART" id="SM00448">
    <property type="entry name" value="REC"/>
    <property type="match status" value="1"/>
</dbReference>
<keyword evidence="1 2" id="KW-0597">Phosphoprotein</keyword>
<dbReference type="PANTHER" id="PTHR44591:SF21">
    <property type="entry name" value="TWO-COMPONENT RESPONSE REGULATOR"/>
    <property type="match status" value="1"/>
</dbReference>
<evidence type="ECO:0000256" key="2">
    <source>
        <dbReference type="PROSITE-ProRule" id="PRU00169"/>
    </source>
</evidence>
<dbReference type="PROSITE" id="PS50110">
    <property type="entry name" value="RESPONSE_REGULATORY"/>
    <property type="match status" value="1"/>
</dbReference>
<name>A0ABY8BFV4_9BURK</name>
<dbReference type="InterPro" id="IPR050595">
    <property type="entry name" value="Bact_response_regulator"/>
</dbReference>
<gene>
    <name evidence="4" type="ORF">PX653_02110</name>
</gene>
<evidence type="ECO:0000259" key="3">
    <source>
        <dbReference type="PROSITE" id="PS50110"/>
    </source>
</evidence>
<dbReference type="Pfam" id="PF00072">
    <property type="entry name" value="Response_reg"/>
    <property type="match status" value="1"/>
</dbReference>
<dbReference type="InterPro" id="IPR011006">
    <property type="entry name" value="CheY-like_superfamily"/>
</dbReference>
<dbReference type="PANTHER" id="PTHR44591">
    <property type="entry name" value="STRESS RESPONSE REGULATOR PROTEIN 1"/>
    <property type="match status" value="1"/>
</dbReference>
<organism evidence="4 5">
    <name type="scientific">Pseudoduganella chitinolytica</name>
    <dbReference type="NCBI Taxonomy" id="34070"/>
    <lineage>
        <taxon>Bacteria</taxon>
        <taxon>Pseudomonadati</taxon>
        <taxon>Pseudomonadota</taxon>
        <taxon>Betaproteobacteria</taxon>
        <taxon>Burkholderiales</taxon>
        <taxon>Oxalobacteraceae</taxon>
        <taxon>Telluria group</taxon>
        <taxon>Pseudoduganella</taxon>
    </lineage>
</organism>
<evidence type="ECO:0000256" key="1">
    <source>
        <dbReference type="ARBA" id="ARBA00022553"/>
    </source>
</evidence>
<dbReference type="Gene3D" id="3.40.50.2300">
    <property type="match status" value="1"/>
</dbReference>
<feature type="domain" description="Response regulatory" evidence="3">
    <location>
        <begin position="4"/>
        <end position="112"/>
    </location>
</feature>